<evidence type="ECO:0000313" key="1">
    <source>
        <dbReference type="EMBL" id="QIA69263.1"/>
    </source>
</evidence>
<dbReference type="KEGG" id="sck:SCITRI_001276"/>
<evidence type="ECO:0000313" key="2">
    <source>
        <dbReference type="Proteomes" id="UP000464735"/>
    </source>
</evidence>
<dbReference type="Proteomes" id="UP000464735">
    <property type="component" value="Chromosome"/>
</dbReference>
<reference evidence="1 2" key="1">
    <citation type="submission" date="2019-11" db="EMBL/GenBank/DDBJ databases">
        <title>Whole genome sequencing and comparative genomics analyses of five strains of Spiroplasma citri.</title>
        <authorList>
            <person name="Yokomi R."/>
            <person name="Chen J."/>
            <person name="Rattner R."/>
            <person name="Vidalakis G."/>
        </authorList>
    </citation>
    <scope>NUCLEOTIDE SEQUENCE [LARGE SCALE GENOMIC DNA]</scope>
    <source>
        <strain evidence="1 2">BR12</strain>
    </source>
</reference>
<gene>
    <name evidence="1" type="ORF">GL298_07005</name>
</gene>
<proteinExistence type="predicted"/>
<protein>
    <submittedName>
        <fullName evidence="1">Uncharacterized protein</fullName>
    </submittedName>
</protein>
<name>A0AAJ4EK21_SPICI</name>
<dbReference type="AlphaFoldDB" id="A0AAJ4EK21"/>
<dbReference type="EMBL" id="CP046368">
    <property type="protein sequence ID" value="QIA69263.1"/>
    <property type="molecule type" value="Genomic_DNA"/>
</dbReference>
<organism evidence="1 2">
    <name type="scientific">Spiroplasma citri</name>
    <dbReference type="NCBI Taxonomy" id="2133"/>
    <lineage>
        <taxon>Bacteria</taxon>
        <taxon>Bacillati</taxon>
        <taxon>Mycoplasmatota</taxon>
        <taxon>Mollicutes</taxon>
        <taxon>Entomoplasmatales</taxon>
        <taxon>Spiroplasmataceae</taxon>
        <taxon>Spiroplasma</taxon>
    </lineage>
</organism>
<sequence length="291" mass="32916">MIKKGIQNQASNSVVVDISWLYNKLYFNFKVNCWMYQGGNSSWTDTTSRLQVSKITLNSNQNLNTIKNNLASVLSNTINLVSDYSGSLIDKRNIIDPTGKGNDETTLLNSAISKVLGSEYNDWKEYIQPFSFSDETRKATTTIKFNDPVTSQQQVWTFNTPINITLSQNYWGKSLSERMHLLPGQIVNPNDSTKGIIIDTSDILDPPSPSKNYGGTLRYHTTASIEFDSLLDNTEWLEINGTKVDVLDNKFSAVLLDNRVSWEKNNTYDIIAYHNDGVYKAQYELLGLVKH</sequence>
<accession>A0AAJ4EK21</accession>